<dbReference type="RefSeq" id="WP_163496635.1">
    <property type="nucleotide sequence ID" value="NZ_CP048711.1"/>
</dbReference>
<dbReference type="AlphaFoldDB" id="A0A6C0U5J6"/>
<feature type="region of interest" description="Disordered" evidence="1">
    <location>
        <begin position="1"/>
        <end position="23"/>
    </location>
</feature>
<dbReference type="Proteomes" id="UP000477680">
    <property type="component" value="Chromosome"/>
</dbReference>
<dbReference type="EMBL" id="CP048711">
    <property type="protein sequence ID" value="QIB67208.1"/>
    <property type="molecule type" value="Genomic_DNA"/>
</dbReference>
<proteinExistence type="predicted"/>
<accession>A0A6C0U5J6</accession>
<reference evidence="2 3" key="1">
    <citation type="submission" date="2020-02" db="EMBL/GenBank/DDBJ databases">
        <title>Genome sequencing for Kineobactrum sp. M2.</title>
        <authorList>
            <person name="Park S.-J."/>
        </authorList>
    </citation>
    <scope>NUCLEOTIDE SEQUENCE [LARGE SCALE GENOMIC DNA]</scope>
    <source>
        <strain evidence="2 3">M2</strain>
    </source>
</reference>
<name>A0A6C0U5J6_9GAMM</name>
<keyword evidence="3" id="KW-1185">Reference proteome</keyword>
<gene>
    <name evidence="2" type="ORF">G3T16_19155</name>
</gene>
<organism evidence="2 3">
    <name type="scientific">Kineobactrum salinum</name>
    <dbReference type="NCBI Taxonomy" id="2708301"/>
    <lineage>
        <taxon>Bacteria</taxon>
        <taxon>Pseudomonadati</taxon>
        <taxon>Pseudomonadota</taxon>
        <taxon>Gammaproteobacteria</taxon>
        <taxon>Cellvibrionales</taxon>
        <taxon>Halieaceae</taxon>
        <taxon>Kineobactrum</taxon>
    </lineage>
</organism>
<dbReference type="KEGG" id="kim:G3T16_19155"/>
<evidence type="ECO:0000256" key="1">
    <source>
        <dbReference type="SAM" id="MobiDB-lite"/>
    </source>
</evidence>
<evidence type="ECO:0000313" key="3">
    <source>
        <dbReference type="Proteomes" id="UP000477680"/>
    </source>
</evidence>
<evidence type="ECO:0000313" key="2">
    <source>
        <dbReference type="EMBL" id="QIB67208.1"/>
    </source>
</evidence>
<sequence>MPLAKNHTGTANHETFAQPRRVGRGATARRWAIWAAQAESGTEPCFATAHRFQCTRRSCPWWDECQGLQADWRR</sequence>
<protein>
    <submittedName>
        <fullName evidence="2">Uncharacterized protein</fullName>
    </submittedName>
</protein>